<dbReference type="OrthoDB" id="2283785at2759"/>
<feature type="domain" description="Bul1 N-terminal" evidence="1">
    <location>
        <begin position="6"/>
        <end position="398"/>
    </location>
</feature>
<accession>A0A8J2T8H4</accession>
<dbReference type="PANTHER" id="PTHR31904:SF1">
    <property type="entry name" value="BYPASS OF STOP CODON PROTEIN 5-RELATED"/>
    <property type="match status" value="1"/>
</dbReference>
<feature type="domain" description="Bul1 C-terminal" evidence="2">
    <location>
        <begin position="505"/>
        <end position="652"/>
    </location>
</feature>
<evidence type="ECO:0000313" key="3">
    <source>
        <dbReference type="EMBL" id="CDF90958.1"/>
    </source>
</evidence>
<evidence type="ECO:0000259" key="2">
    <source>
        <dbReference type="Pfam" id="PF04426"/>
    </source>
</evidence>
<protein>
    <submittedName>
        <fullName evidence="3">ZYBA0S09-01596g1_1</fullName>
    </submittedName>
</protein>
<dbReference type="Pfam" id="PF04425">
    <property type="entry name" value="Bul1_N"/>
    <property type="match status" value="1"/>
</dbReference>
<evidence type="ECO:0000313" key="4">
    <source>
        <dbReference type="Proteomes" id="UP000019375"/>
    </source>
</evidence>
<name>A0A8J2T8H4_ZYGB2</name>
<dbReference type="AlphaFoldDB" id="A0A8J2T8H4"/>
<proteinExistence type="predicted"/>
<dbReference type="Pfam" id="PF04426">
    <property type="entry name" value="Bul1_C"/>
    <property type="match status" value="2"/>
</dbReference>
<keyword evidence="4" id="KW-1185">Reference proteome</keyword>
<dbReference type="PANTHER" id="PTHR31904">
    <property type="entry name" value="BYPASS OF STOP CODON PROTEIN 5-RELATED"/>
    <property type="match status" value="1"/>
</dbReference>
<dbReference type="EMBL" id="HG316462">
    <property type="protein sequence ID" value="CDF90958.1"/>
    <property type="molecule type" value="Genomic_DNA"/>
</dbReference>
<reference evidence="4" key="1">
    <citation type="journal article" date="2013" name="Genome Announc.">
        <title>Genome sequence of the food spoilage yeast Zygosaccharomyces bailii CLIB 213(T).</title>
        <authorList>
            <person name="Galeote V."/>
            <person name="Bigey F."/>
            <person name="Devillers H."/>
            <person name="Neuveglise C."/>
            <person name="Dequin S."/>
        </authorList>
    </citation>
    <scope>NUCLEOTIDE SEQUENCE [LARGE SCALE GENOMIC DNA]</scope>
    <source>
        <strain evidence="4">CLIB 213 / ATCC 58445 / CBS 680 / CCRC 21525 / NBRC 1098 / NCYC 1416 / NRRL Y-2227</strain>
    </source>
</reference>
<feature type="domain" description="Bul1 C-terminal" evidence="2">
    <location>
        <begin position="660"/>
        <end position="728"/>
    </location>
</feature>
<sequence>MAPFSSQTSANAGNDAESESDVLVDILPSFEFYYNLHRNIPSLPAGNDFYEHPPAYQASSHDSVSENTCVSSVSQANEPRIANSAAIEGSTIRPGTDPPGFLPIEKLYTLPNIKEPVSVKIHVTKQSSKFNKQPEFENMLKEHTSGDVIHGYVIIENKSDKPIKFDMFYLTMEGVVTRYERNGGVISKYNKRFLRMVELSASWCYVVEDITSGDFLCSVHDQYDDTHYGLTNDKILCPRKARKKFFTFKVPSQLLDDTCPQSHFSHKLLPPSFGIDRYENNGIYRDLEVQPSLGYYRHSTRGFPLLTSDLSEDVSITYAIVGNIMGRSKDGHHCILSQSKYHLRIIPFGFGLNLASMCEASQTLAAFEKSVLSRLQVMDVFFSKLEKGAPLTREDLEDLADDDHRQQRSKSSYVSELGLHRETEKTKLIDSDEQDLVETGLAYTLKGATGLESTLKLLTGRPENKREKNGVLNVKVISPKAALDYYAPDLIRARNSFAQKPKVLQENLKQMKESILMEEKGSLTTIKFVLTCSESKSGEQHAPPQLKNITAELISITKKTQGCHSVPVSPTLLLDHIKFKNLTGNYKKIRDKVLDYLQKFAAEEENFKNIFYDETGLELSIDRIIPKSMVEEVSRLASIEVDIKNVKDYLKVVNLDQIRKQPWSKVTSHEFKNIGEIKLAISNPQKFTAVPTFETCLCSRYYFIRMCFIFDRSVGECTVDVPVQIRNLFNI</sequence>
<dbReference type="Proteomes" id="UP000019375">
    <property type="component" value="Unassembled WGS sequence"/>
</dbReference>
<dbReference type="InterPro" id="IPR007519">
    <property type="entry name" value="Bul1_N"/>
</dbReference>
<gene>
    <name evidence="3" type="ORF">BN860_01596g</name>
</gene>
<organism evidence="3 4">
    <name type="scientific">Zygosaccharomyces bailii (strain CLIB 213 / ATCC 58445 / CBS 680 / BCRC 21525 / NBRC 1098 / NCYC 1416 / NRRL Y-2227)</name>
    <dbReference type="NCBI Taxonomy" id="1333698"/>
    <lineage>
        <taxon>Eukaryota</taxon>
        <taxon>Fungi</taxon>
        <taxon>Dikarya</taxon>
        <taxon>Ascomycota</taxon>
        <taxon>Saccharomycotina</taxon>
        <taxon>Saccharomycetes</taxon>
        <taxon>Saccharomycetales</taxon>
        <taxon>Saccharomycetaceae</taxon>
        <taxon>Zygosaccharomyces</taxon>
    </lineage>
</organism>
<dbReference type="InterPro" id="IPR039634">
    <property type="entry name" value="Bul1-like"/>
</dbReference>
<dbReference type="InterPro" id="IPR022794">
    <property type="entry name" value="Bul1_C"/>
</dbReference>
<evidence type="ECO:0000259" key="1">
    <source>
        <dbReference type="Pfam" id="PF04425"/>
    </source>
</evidence>